<dbReference type="PANTHER" id="PTHR11240">
    <property type="entry name" value="RIBONUCLEASE T2"/>
    <property type="match status" value="1"/>
</dbReference>
<keyword evidence="8" id="KW-0456">Lyase</keyword>
<dbReference type="GO" id="GO:0033897">
    <property type="term" value="F:ribonuclease T2 activity"/>
    <property type="evidence" value="ECO:0007669"/>
    <property type="project" value="UniProtKB-EC"/>
</dbReference>
<dbReference type="InterPro" id="IPR001568">
    <property type="entry name" value="RNase_T2-like"/>
</dbReference>
<evidence type="ECO:0000256" key="7">
    <source>
        <dbReference type="ARBA" id="ARBA00023180"/>
    </source>
</evidence>
<evidence type="ECO:0000256" key="5">
    <source>
        <dbReference type="ARBA" id="ARBA00022801"/>
    </source>
</evidence>
<dbReference type="InterPro" id="IPR033130">
    <property type="entry name" value="RNase_T2_His_AS_2"/>
</dbReference>
<protein>
    <recommendedName>
        <fullName evidence="2">ribonuclease T2</fullName>
        <ecNumber evidence="2">4.6.1.19</ecNumber>
    </recommendedName>
</protein>
<dbReference type="Gene3D" id="3.90.730.10">
    <property type="entry name" value="Ribonuclease T2-like"/>
    <property type="match status" value="1"/>
</dbReference>
<dbReference type="PROSITE" id="PS00530">
    <property type="entry name" value="RNASE_T2_1"/>
    <property type="match status" value="1"/>
</dbReference>
<feature type="active site" evidence="9">
    <location>
        <position position="137"/>
    </location>
</feature>
<feature type="active site" evidence="9">
    <location>
        <position position="75"/>
    </location>
</feature>
<sequence>MASVRSVLLGAILSLAGAVTAKDPFSSCSSDLPLSCQNTTVIKDTCCFIPQGQLLLTTFWDYDPAVGPSDEWTIHGLWPDNCDGTYESNCDTSRQYTNISDILTSFGEDDTLTYMNSHWIDQDGDGESFWEHEWAKHGTCISTLDPECYDDFSAGEEAAAYFAKVVALHKAHPTYEWLSAVDITPDDSKTYELSKIQSALNAKHGAEVVVQCEDGNLNGVEYHFNVQGSLQDGKFVAVAPDGSGSECPDKVKYTPKSGNSN</sequence>
<keyword evidence="3" id="KW-0540">Nuclease</keyword>
<dbReference type="InterPro" id="IPR018188">
    <property type="entry name" value="RNase_T2_His_AS_1"/>
</dbReference>
<dbReference type="InterPro" id="IPR036430">
    <property type="entry name" value="RNase_T2-like_sf"/>
</dbReference>
<comment type="similarity">
    <text evidence="1 10">Belongs to the RNase T2 family.</text>
</comment>
<evidence type="ECO:0000256" key="6">
    <source>
        <dbReference type="ARBA" id="ARBA00023157"/>
    </source>
</evidence>
<evidence type="ECO:0000256" key="10">
    <source>
        <dbReference type="RuleBase" id="RU004328"/>
    </source>
</evidence>
<evidence type="ECO:0000256" key="8">
    <source>
        <dbReference type="ARBA" id="ARBA00023239"/>
    </source>
</evidence>
<feature type="signal peptide" evidence="12">
    <location>
        <begin position="1"/>
        <end position="21"/>
    </location>
</feature>
<accession>A0AAN9URT2</accession>
<keyword evidence="4" id="KW-0255">Endonuclease</keyword>
<dbReference type="PANTHER" id="PTHR11240:SF22">
    <property type="entry name" value="RIBONUCLEASE T2"/>
    <property type="match status" value="1"/>
</dbReference>
<dbReference type="EC" id="4.6.1.19" evidence="2"/>
<feature type="active site" evidence="9">
    <location>
        <position position="133"/>
    </location>
</feature>
<keyword evidence="12" id="KW-0732">Signal</keyword>
<comment type="caution">
    <text evidence="13">The sequence shown here is derived from an EMBL/GenBank/DDBJ whole genome shotgun (WGS) entry which is preliminary data.</text>
</comment>
<keyword evidence="14" id="KW-1185">Reference proteome</keyword>
<evidence type="ECO:0000256" key="2">
    <source>
        <dbReference type="ARBA" id="ARBA00012571"/>
    </source>
</evidence>
<evidence type="ECO:0000256" key="12">
    <source>
        <dbReference type="SAM" id="SignalP"/>
    </source>
</evidence>
<reference evidence="13 14" key="1">
    <citation type="submission" date="2024-02" db="EMBL/GenBank/DDBJ databases">
        <title>De novo assembly and annotation of 12 fungi associated with fruit tree decline syndrome in Ontario, Canada.</title>
        <authorList>
            <person name="Sulman M."/>
            <person name="Ellouze W."/>
            <person name="Ilyukhin E."/>
        </authorList>
    </citation>
    <scope>NUCLEOTIDE SEQUENCE [LARGE SCALE GENOMIC DNA]</scope>
    <source>
        <strain evidence="13 14">M11/M66-122</strain>
    </source>
</reference>
<dbReference type="InterPro" id="IPR033697">
    <property type="entry name" value="Ribonuclease_T2_eukaryotic"/>
</dbReference>
<evidence type="ECO:0000313" key="13">
    <source>
        <dbReference type="EMBL" id="KAK7751135.1"/>
    </source>
</evidence>
<dbReference type="GO" id="GO:0005576">
    <property type="term" value="C:extracellular region"/>
    <property type="evidence" value="ECO:0007669"/>
    <property type="project" value="TreeGrafter"/>
</dbReference>
<keyword evidence="7" id="KW-0325">Glycoprotein</keyword>
<proteinExistence type="inferred from homology"/>
<name>A0AAN9URT2_9PEZI</name>
<dbReference type="GO" id="GO:0006401">
    <property type="term" value="P:RNA catabolic process"/>
    <property type="evidence" value="ECO:0007669"/>
    <property type="project" value="TreeGrafter"/>
</dbReference>
<dbReference type="Pfam" id="PF00445">
    <property type="entry name" value="Ribonuclease_T2"/>
    <property type="match status" value="1"/>
</dbReference>
<keyword evidence="6" id="KW-1015">Disulfide bond</keyword>
<dbReference type="EMBL" id="JAKJXP020000054">
    <property type="protein sequence ID" value="KAK7751135.1"/>
    <property type="molecule type" value="Genomic_DNA"/>
</dbReference>
<evidence type="ECO:0000256" key="1">
    <source>
        <dbReference type="ARBA" id="ARBA00007469"/>
    </source>
</evidence>
<evidence type="ECO:0000256" key="9">
    <source>
        <dbReference type="PIRSR" id="PIRSR633697-1"/>
    </source>
</evidence>
<dbReference type="FunFam" id="3.90.730.10:FF:000004">
    <property type="entry name" value="Ribonuclease T2-like"/>
    <property type="match status" value="1"/>
</dbReference>
<feature type="region of interest" description="Disordered" evidence="11">
    <location>
        <begin position="241"/>
        <end position="261"/>
    </location>
</feature>
<evidence type="ECO:0000313" key="14">
    <source>
        <dbReference type="Proteomes" id="UP001320420"/>
    </source>
</evidence>
<evidence type="ECO:0000256" key="3">
    <source>
        <dbReference type="ARBA" id="ARBA00022722"/>
    </source>
</evidence>
<gene>
    <name evidence="13" type="primary">RBT7_1</name>
    <name evidence="13" type="ORF">SLS62_006965</name>
</gene>
<dbReference type="GO" id="GO:0003723">
    <property type="term" value="F:RNA binding"/>
    <property type="evidence" value="ECO:0007669"/>
    <property type="project" value="InterPro"/>
</dbReference>
<dbReference type="Proteomes" id="UP001320420">
    <property type="component" value="Unassembled WGS sequence"/>
</dbReference>
<dbReference type="AlphaFoldDB" id="A0AAN9URT2"/>
<dbReference type="PROSITE" id="PS00531">
    <property type="entry name" value="RNASE_T2_2"/>
    <property type="match status" value="1"/>
</dbReference>
<evidence type="ECO:0000256" key="4">
    <source>
        <dbReference type="ARBA" id="ARBA00022759"/>
    </source>
</evidence>
<dbReference type="GO" id="GO:0016787">
    <property type="term" value="F:hydrolase activity"/>
    <property type="evidence" value="ECO:0007669"/>
    <property type="project" value="UniProtKB-KW"/>
</dbReference>
<feature type="chain" id="PRO_5042828389" description="ribonuclease T2" evidence="12">
    <location>
        <begin position="22"/>
        <end position="261"/>
    </location>
</feature>
<dbReference type="CDD" id="cd01061">
    <property type="entry name" value="RNase_T2_euk"/>
    <property type="match status" value="1"/>
</dbReference>
<evidence type="ECO:0000256" key="11">
    <source>
        <dbReference type="SAM" id="MobiDB-lite"/>
    </source>
</evidence>
<organism evidence="13 14">
    <name type="scientific">Diatrype stigma</name>
    <dbReference type="NCBI Taxonomy" id="117547"/>
    <lineage>
        <taxon>Eukaryota</taxon>
        <taxon>Fungi</taxon>
        <taxon>Dikarya</taxon>
        <taxon>Ascomycota</taxon>
        <taxon>Pezizomycotina</taxon>
        <taxon>Sordariomycetes</taxon>
        <taxon>Xylariomycetidae</taxon>
        <taxon>Xylariales</taxon>
        <taxon>Diatrypaceae</taxon>
        <taxon>Diatrype</taxon>
    </lineage>
</organism>
<keyword evidence="5" id="KW-0378">Hydrolase</keyword>
<dbReference type="SUPFAM" id="SSF55895">
    <property type="entry name" value="Ribonuclease Rh-like"/>
    <property type="match status" value="1"/>
</dbReference>